<dbReference type="PANTHER" id="PTHR21666:SF270">
    <property type="entry name" value="MUREIN HYDROLASE ACTIVATOR ENVC"/>
    <property type="match status" value="1"/>
</dbReference>
<sequence length="401" mass="44805">MMFSLFLSKTYIRILNKRSLKINLSLINIATLISLLLTGSLTFGQSYRETLDIKLPDTINLIGINGNKIAYYELYLTNFSTDTFTIKEIRITNGRDGSILLSLQKNSLKNNYIRIGTSKKDSDMQLPPGNTAVVYIDLDTQKKQPENIAHQIIFEAIHKNKASQISVHTSPIKCISNNQLVLGAPLKGGYWTTVYEPSWERGHRRVIYTLNGKARIPGRYAIDFIKVDKNGTYATGDENIVANWLGYRADVFAVADGIVSAVGSDFLESPTISDHPRHSADQATGNYISIKIGDSQFAFYEHLRPGSIKVKVGQKIKKGELIASLGFTGQTTGPHLHFHVADTNSPLGAEGIPFVFEKFQFLGAYEDFGKFGKMPWTPIHDLTQSDRKEERPKPNAVIKFK</sequence>
<feature type="region of interest" description="Disordered" evidence="1">
    <location>
        <begin position="382"/>
        <end position="401"/>
    </location>
</feature>
<accession>A0ABT6FN30</accession>
<evidence type="ECO:0000256" key="1">
    <source>
        <dbReference type="SAM" id="MobiDB-lite"/>
    </source>
</evidence>
<dbReference type="CDD" id="cd12797">
    <property type="entry name" value="M23_peptidase"/>
    <property type="match status" value="1"/>
</dbReference>
<dbReference type="Proteomes" id="UP001153642">
    <property type="component" value="Unassembled WGS sequence"/>
</dbReference>
<organism evidence="3 4">
    <name type="scientific">Galbibacter pacificus</name>
    <dbReference type="NCBI Taxonomy" id="2996052"/>
    <lineage>
        <taxon>Bacteria</taxon>
        <taxon>Pseudomonadati</taxon>
        <taxon>Bacteroidota</taxon>
        <taxon>Flavobacteriia</taxon>
        <taxon>Flavobacteriales</taxon>
        <taxon>Flavobacteriaceae</taxon>
        <taxon>Galbibacter</taxon>
    </lineage>
</organism>
<evidence type="ECO:0000313" key="4">
    <source>
        <dbReference type="Proteomes" id="UP001153642"/>
    </source>
</evidence>
<proteinExistence type="predicted"/>
<dbReference type="PANTHER" id="PTHR21666">
    <property type="entry name" value="PEPTIDASE-RELATED"/>
    <property type="match status" value="1"/>
</dbReference>
<evidence type="ECO:0000259" key="2">
    <source>
        <dbReference type="Pfam" id="PF01551"/>
    </source>
</evidence>
<dbReference type="Gene3D" id="2.70.70.10">
    <property type="entry name" value="Glucose Permease (Domain IIA)"/>
    <property type="match status" value="1"/>
</dbReference>
<name>A0ABT6FN30_9FLAO</name>
<dbReference type="InterPro" id="IPR050570">
    <property type="entry name" value="Cell_wall_metabolism_enzyme"/>
</dbReference>
<comment type="caution">
    <text evidence="3">The sequence shown here is derived from an EMBL/GenBank/DDBJ whole genome shotgun (WGS) entry which is preliminary data.</text>
</comment>
<protein>
    <submittedName>
        <fullName evidence="3">M23 family metallopeptidase</fullName>
    </submittedName>
</protein>
<dbReference type="InterPro" id="IPR011055">
    <property type="entry name" value="Dup_hybrid_motif"/>
</dbReference>
<dbReference type="RefSeq" id="WP_277898431.1">
    <property type="nucleotide sequence ID" value="NZ_JAPMUA010000001.1"/>
</dbReference>
<evidence type="ECO:0000313" key="3">
    <source>
        <dbReference type="EMBL" id="MDG3584673.1"/>
    </source>
</evidence>
<dbReference type="EMBL" id="JAPMUA010000001">
    <property type="protein sequence ID" value="MDG3584673.1"/>
    <property type="molecule type" value="Genomic_DNA"/>
</dbReference>
<reference evidence="3" key="1">
    <citation type="submission" date="2022-11" db="EMBL/GenBank/DDBJ databases">
        <title>High-quality draft genome sequence of Galbibacter sp. strain CMA-7.</title>
        <authorList>
            <person name="Wei L."/>
            <person name="Dong C."/>
            <person name="Shao Z."/>
        </authorList>
    </citation>
    <scope>NUCLEOTIDE SEQUENCE</scope>
    <source>
        <strain evidence="3">CMA-7</strain>
    </source>
</reference>
<feature type="domain" description="M23ase beta-sheet core" evidence="2">
    <location>
        <begin position="249"/>
        <end position="345"/>
    </location>
</feature>
<dbReference type="Pfam" id="PF01551">
    <property type="entry name" value="Peptidase_M23"/>
    <property type="match status" value="1"/>
</dbReference>
<dbReference type="InterPro" id="IPR016047">
    <property type="entry name" value="M23ase_b-sheet_dom"/>
</dbReference>
<feature type="compositionally biased region" description="Basic and acidic residues" evidence="1">
    <location>
        <begin position="383"/>
        <end position="393"/>
    </location>
</feature>
<gene>
    <name evidence="3" type="ORF">OSR52_02250</name>
</gene>
<keyword evidence="4" id="KW-1185">Reference proteome</keyword>
<dbReference type="SUPFAM" id="SSF51261">
    <property type="entry name" value="Duplicated hybrid motif"/>
    <property type="match status" value="1"/>
</dbReference>